<gene>
    <name evidence="3" type="ORF">ENT77_06175</name>
</gene>
<proteinExistence type="inferred from homology"/>
<evidence type="ECO:0000313" key="3">
    <source>
        <dbReference type="EMBL" id="HGU40767.1"/>
    </source>
</evidence>
<dbReference type="AlphaFoldDB" id="A0A7C4VUA4"/>
<name>A0A7C4VUA4_9BACT</name>
<evidence type="ECO:0000256" key="1">
    <source>
        <dbReference type="ARBA" id="ARBA00006738"/>
    </source>
</evidence>
<dbReference type="SUPFAM" id="SSF52980">
    <property type="entry name" value="Restriction endonuclease-like"/>
    <property type="match status" value="1"/>
</dbReference>
<comment type="caution">
    <text evidence="3">The sequence shown here is derived from an EMBL/GenBank/DDBJ whole genome shotgun (WGS) entry which is preliminary data.</text>
</comment>
<dbReference type="InterPro" id="IPR011335">
    <property type="entry name" value="Restrct_endonuc-II-like"/>
</dbReference>
<organism evidence="3">
    <name type="scientific">Fervidobacterium thailandense</name>
    <dbReference type="NCBI Taxonomy" id="1008305"/>
    <lineage>
        <taxon>Bacteria</taxon>
        <taxon>Thermotogati</taxon>
        <taxon>Thermotogota</taxon>
        <taxon>Thermotogae</taxon>
        <taxon>Thermotogales</taxon>
        <taxon>Fervidobacteriaceae</taxon>
        <taxon>Fervidobacterium</taxon>
    </lineage>
</organism>
<dbReference type="EMBL" id="DSZY01000029">
    <property type="protein sequence ID" value="HGU40767.1"/>
    <property type="molecule type" value="Genomic_DNA"/>
</dbReference>
<accession>A0A7C4VUA4</accession>
<dbReference type="Gene3D" id="3.40.1350.10">
    <property type="match status" value="1"/>
</dbReference>
<dbReference type="InterPro" id="IPR003509">
    <property type="entry name" value="UPF0102_YraN-like"/>
</dbReference>
<dbReference type="GO" id="GO:0003676">
    <property type="term" value="F:nucleic acid binding"/>
    <property type="evidence" value="ECO:0007669"/>
    <property type="project" value="InterPro"/>
</dbReference>
<sequence>MHVFLNLVKRWMILFRIFPKNRDDLSKSQESTVDFDLNLEFLIRAYTVPKFDRSLQKLSWKEAENLAAEYLESRGYKVVDRNVKTPFGEIDIVAVKRGHYIFAEVKSGYSNRVKPSERVDRKKYEKMLNAVEYYLSKKKFRSVRIDVIEITKDGIRHYENVGWEYS</sequence>
<dbReference type="PANTHER" id="PTHR34039">
    <property type="entry name" value="UPF0102 PROTEIN YRAN"/>
    <property type="match status" value="1"/>
</dbReference>
<dbReference type="Pfam" id="PF02021">
    <property type="entry name" value="UPF0102"/>
    <property type="match status" value="1"/>
</dbReference>
<dbReference type="InterPro" id="IPR011856">
    <property type="entry name" value="tRNA_endonuc-like_dom_sf"/>
</dbReference>
<dbReference type="HAMAP" id="MF_00048">
    <property type="entry name" value="UPF0102"/>
    <property type="match status" value="1"/>
</dbReference>
<evidence type="ECO:0000256" key="2">
    <source>
        <dbReference type="HAMAP-Rule" id="MF_00048"/>
    </source>
</evidence>
<reference evidence="3" key="1">
    <citation type="journal article" date="2020" name="mSystems">
        <title>Genome- and Community-Level Interaction Insights into Carbon Utilization and Element Cycling Functions of Hydrothermarchaeota in Hydrothermal Sediment.</title>
        <authorList>
            <person name="Zhou Z."/>
            <person name="Liu Y."/>
            <person name="Xu W."/>
            <person name="Pan J."/>
            <person name="Luo Z.H."/>
            <person name="Li M."/>
        </authorList>
    </citation>
    <scope>NUCLEOTIDE SEQUENCE [LARGE SCALE GENOMIC DNA]</scope>
    <source>
        <strain evidence="3">SpSt-609</strain>
    </source>
</reference>
<protein>
    <recommendedName>
        <fullName evidence="2">UPF0102 protein ENT77_06175</fullName>
    </recommendedName>
</protein>
<dbReference type="PANTHER" id="PTHR34039:SF1">
    <property type="entry name" value="UPF0102 PROTEIN YRAN"/>
    <property type="match status" value="1"/>
</dbReference>
<comment type="similarity">
    <text evidence="1 2">Belongs to the UPF0102 family.</text>
</comment>